<dbReference type="Pfam" id="PF13401">
    <property type="entry name" value="AAA_22"/>
    <property type="match status" value="1"/>
</dbReference>
<feature type="domain" description="B transposition protein C-terminal" evidence="1">
    <location>
        <begin position="230"/>
        <end position="306"/>
    </location>
</feature>
<evidence type="ECO:0000313" key="3">
    <source>
        <dbReference type="EMBL" id="WCT72079.1"/>
    </source>
</evidence>
<dbReference type="InterPro" id="IPR027417">
    <property type="entry name" value="P-loop_NTPase"/>
</dbReference>
<dbReference type="Gene3D" id="1.10.1180.10">
    <property type="entry name" value="B transposition protein, C-terminal domain"/>
    <property type="match status" value="1"/>
</dbReference>
<dbReference type="InterPro" id="IPR036733">
    <property type="entry name" value="B_transposit_C_sf"/>
</dbReference>
<proteinExistence type="predicted"/>
<dbReference type="EMBL" id="CP117411">
    <property type="protein sequence ID" value="WCT72079.1"/>
    <property type="molecule type" value="Genomic_DNA"/>
</dbReference>
<gene>
    <name evidence="3" type="ORF">PQ455_10505</name>
</gene>
<dbReference type="PANTHER" id="PTHR35894:SF5">
    <property type="entry name" value="MU-LIKE PROPHAGE FLUMU DNA TRANSPOSITION PROTEIN B"/>
    <property type="match status" value="1"/>
</dbReference>
<feature type="domain" description="ORC1/DEAH AAA+ ATPase" evidence="2">
    <location>
        <begin position="100"/>
        <end position="217"/>
    </location>
</feature>
<dbReference type="Pfam" id="PF09077">
    <property type="entry name" value="Phage-MuB_C"/>
    <property type="match status" value="1"/>
</dbReference>
<name>A0ABY7TFZ9_9SPHN</name>
<organism evidence="3 4">
    <name type="scientific">Sphingomonas naphthae</name>
    <dbReference type="NCBI Taxonomy" id="1813468"/>
    <lineage>
        <taxon>Bacteria</taxon>
        <taxon>Pseudomonadati</taxon>
        <taxon>Pseudomonadota</taxon>
        <taxon>Alphaproteobacteria</taxon>
        <taxon>Sphingomonadales</taxon>
        <taxon>Sphingomonadaceae</taxon>
        <taxon>Sphingomonas</taxon>
    </lineage>
</organism>
<dbReference type="RefSeq" id="WP_273686029.1">
    <property type="nucleotide sequence ID" value="NZ_CP117411.1"/>
</dbReference>
<dbReference type="InterPro" id="IPR009084">
    <property type="entry name" value="B_transpositn_C"/>
</dbReference>
<dbReference type="InterPro" id="IPR052026">
    <property type="entry name" value="ExeA_AAA_ATPase_DNA-bind"/>
</dbReference>
<evidence type="ECO:0000313" key="4">
    <source>
        <dbReference type="Proteomes" id="UP001220395"/>
    </source>
</evidence>
<accession>A0ABY7TFZ9</accession>
<dbReference type="Proteomes" id="UP001220395">
    <property type="component" value="Chromosome"/>
</dbReference>
<sequence length="316" mass="34684">MATLPVDINTEEARQWLLEHRKQTGKSWAELGILVDVPSGTLSPWGSGSYAAPGYKIAEKVERYRQKIDQIARIAAPTIPTWYDTPTAAKLDNLFAWAQRGRIVVIVGSPGISKTKSAEHYRDHGSNVWLVTVSHASASASTIASNVAYVVNSRMKKGSALGVGMAIKQRIMGTGGLLIFDEAHKLQERAIDEIRSWHDETGIGVVLMGNEEVVGRLEDGSKLALAQIKSRVSYVHVQREPLDDDLRALLDAWGITDEAMRAFIVTIGRKRGEGALRACTHVLEIASMTAFGAQQQLTLDHLKQAQALRLQTIGRR</sequence>
<evidence type="ECO:0000259" key="2">
    <source>
        <dbReference type="Pfam" id="PF13401"/>
    </source>
</evidence>
<dbReference type="PANTHER" id="PTHR35894">
    <property type="entry name" value="GENERAL SECRETION PATHWAY PROTEIN A-RELATED"/>
    <property type="match status" value="1"/>
</dbReference>
<evidence type="ECO:0000259" key="1">
    <source>
        <dbReference type="Pfam" id="PF09077"/>
    </source>
</evidence>
<reference evidence="3 4" key="1">
    <citation type="submission" date="2023-02" db="EMBL/GenBank/DDBJ databases">
        <title>Genome sequence of Sphingomonas naphthae.</title>
        <authorList>
            <person name="Kim S."/>
            <person name="Heo J."/>
            <person name="Kwon S.-W."/>
        </authorList>
    </citation>
    <scope>NUCLEOTIDE SEQUENCE [LARGE SCALE GENOMIC DNA]</scope>
    <source>
        <strain evidence="3 4">KACC 18716</strain>
    </source>
</reference>
<dbReference type="SUPFAM" id="SSF52540">
    <property type="entry name" value="P-loop containing nucleoside triphosphate hydrolases"/>
    <property type="match status" value="1"/>
</dbReference>
<keyword evidence="4" id="KW-1185">Reference proteome</keyword>
<dbReference type="InterPro" id="IPR049945">
    <property type="entry name" value="AAA_22"/>
</dbReference>
<protein>
    <submittedName>
        <fullName evidence="3">AAA family ATPase</fullName>
    </submittedName>
</protein>